<dbReference type="GO" id="GO:0020037">
    <property type="term" value="F:heme binding"/>
    <property type="evidence" value="ECO:0007669"/>
    <property type="project" value="InterPro"/>
</dbReference>
<dbReference type="SUPFAM" id="SSF47175">
    <property type="entry name" value="Cytochromes"/>
    <property type="match status" value="1"/>
</dbReference>
<dbReference type="PROSITE" id="PS51257">
    <property type="entry name" value="PROKAR_LIPOPROTEIN"/>
    <property type="match status" value="1"/>
</dbReference>
<dbReference type="RefSeq" id="WP_096894418.1">
    <property type="nucleotide sequence ID" value="NZ_BAOS01000017.1"/>
</dbReference>
<dbReference type="EMBL" id="BAOS01000017">
    <property type="protein sequence ID" value="GAX61023.1"/>
    <property type="molecule type" value="Genomic_DNA"/>
</dbReference>
<comment type="caution">
    <text evidence="1">The sequence shown here is derived from an EMBL/GenBank/DDBJ whole genome shotgun (WGS) entry which is preliminary data.</text>
</comment>
<dbReference type="GO" id="GO:0022900">
    <property type="term" value="P:electron transport chain"/>
    <property type="evidence" value="ECO:0007669"/>
    <property type="project" value="InterPro"/>
</dbReference>
<dbReference type="GO" id="GO:0005506">
    <property type="term" value="F:iron ion binding"/>
    <property type="evidence" value="ECO:0007669"/>
    <property type="project" value="InterPro"/>
</dbReference>
<dbReference type="OrthoDB" id="5520910at2"/>
<evidence type="ECO:0008006" key="3">
    <source>
        <dbReference type="Google" id="ProtNLM"/>
    </source>
</evidence>
<gene>
    <name evidence="1" type="ORF">SCALIN_C17_0056</name>
</gene>
<evidence type="ECO:0000313" key="1">
    <source>
        <dbReference type="EMBL" id="GAX61023.1"/>
    </source>
</evidence>
<dbReference type="Proteomes" id="UP000218542">
    <property type="component" value="Unassembled WGS sequence"/>
</dbReference>
<evidence type="ECO:0000313" key="2">
    <source>
        <dbReference type="Proteomes" id="UP000218542"/>
    </source>
</evidence>
<accession>A0A286TYP3</accession>
<dbReference type="Gene3D" id="1.20.120.10">
    <property type="entry name" value="Cytochrome c/b562"/>
    <property type="match status" value="1"/>
</dbReference>
<keyword evidence="2" id="KW-1185">Reference proteome</keyword>
<dbReference type="GO" id="GO:0009055">
    <property type="term" value="F:electron transfer activity"/>
    <property type="evidence" value="ECO:0007669"/>
    <property type="project" value="InterPro"/>
</dbReference>
<protein>
    <recommendedName>
        <fullName evidence="3">Cytochrome c</fullName>
    </recommendedName>
</protein>
<dbReference type="AlphaFoldDB" id="A0A286TYP3"/>
<dbReference type="InterPro" id="IPR010980">
    <property type="entry name" value="Cyt_c/b562"/>
</dbReference>
<sequence length="174" mass="19939">MEIHSNKFTRNILKFSIIGLIFVLSCGKVEEQIVGNDSDENAQWYTKLGFKEHMKQIKSDTTLLTRKMGEGDWADAEALCANIEKSFGALDLSSDEIPEDFFELQEMFKDQLARITKTCKEKDFDGTVPRLRALKQSCSHCHRVLRKEFDRMNVATDYDVAVDKIYKDKNTGGN</sequence>
<name>A0A286TYP3_9BACT</name>
<proteinExistence type="predicted"/>
<organism evidence="1 2">
    <name type="scientific">Candidatus Scalindua japonica</name>
    <dbReference type="NCBI Taxonomy" id="1284222"/>
    <lineage>
        <taxon>Bacteria</taxon>
        <taxon>Pseudomonadati</taxon>
        <taxon>Planctomycetota</taxon>
        <taxon>Candidatus Brocadiia</taxon>
        <taxon>Candidatus Brocadiales</taxon>
        <taxon>Candidatus Scalinduaceae</taxon>
        <taxon>Candidatus Scalindua</taxon>
    </lineage>
</organism>
<reference evidence="2" key="1">
    <citation type="journal article" date="2017" name="Environ. Microbiol. Rep.">
        <title>Genetic Diversity of Marine Anaerobic Ammonium-Oxidizing Bacteria as Revealed by Genomic and Proteomic Analyses of 'Candidatus Scalindua japonica'.</title>
        <authorList>
            <person name="Oshiki M."/>
            <person name="Mizuto K."/>
            <person name="Kimura Z."/>
            <person name="Kindaichi T."/>
            <person name="Satoh H."/>
            <person name="Okabe S."/>
        </authorList>
    </citation>
    <scope>NUCLEOTIDE SEQUENCE [LARGE SCALE GENOMIC DNA]</scope>
    <source>
        <strain evidence="2">husup-a2</strain>
    </source>
</reference>